<comment type="caution">
    <text evidence="8">The sequence shown here is derived from an EMBL/GenBank/DDBJ whole genome shotgun (WGS) entry which is preliminary data.</text>
</comment>
<dbReference type="SMART" id="SM00091">
    <property type="entry name" value="PAS"/>
    <property type="match status" value="3"/>
</dbReference>
<dbReference type="PROSITE" id="PS50112">
    <property type="entry name" value="PAS"/>
    <property type="match status" value="2"/>
</dbReference>
<evidence type="ECO:0000256" key="5">
    <source>
        <dbReference type="ARBA" id="ARBA00022777"/>
    </source>
</evidence>
<evidence type="ECO:0000256" key="1">
    <source>
        <dbReference type="ARBA" id="ARBA00000085"/>
    </source>
</evidence>
<keyword evidence="4" id="KW-0808">Transferase</keyword>
<gene>
    <name evidence="8" type="ORF">A3841_12365</name>
</gene>
<dbReference type="InterPro" id="IPR052162">
    <property type="entry name" value="Sensor_kinase/Photoreceptor"/>
</dbReference>
<dbReference type="Pfam" id="PF08447">
    <property type="entry name" value="PAS_3"/>
    <property type="match status" value="1"/>
</dbReference>
<dbReference type="EMBL" id="LVWA01000004">
    <property type="protein sequence ID" value="OKL40649.1"/>
    <property type="molecule type" value="Genomic_DNA"/>
</dbReference>
<evidence type="ECO:0000256" key="2">
    <source>
        <dbReference type="ARBA" id="ARBA00012438"/>
    </source>
</evidence>
<dbReference type="Pfam" id="PF08448">
    <property type="entry name" value="PAS_4"/>
    <property type="match status" value="2"/>
</dbReference>
<feature type="domain" description="PAS" evidence="6">
    <location>
        <begin position="1"/>
        <end position="70"/>
    </location>
</feature>
<dbReference type="PROSITE" id="PS50113">
    <property type="entry name" value="PAC"/>
    <property type="match status" value="1"/>
</dbReference>
<dbReference type="PANTHER" id="PTHR43304">
    <property type="entry name" value="PHYTOCHROME-LIKE PROTEIN CPH1"/>
    <property type="match status" value="1"/>
</dbReference>
<dbReference type="InterPro" id="IPR013655">
    <property type="entry name" value="PAS_fold_3"/>
</dbReference>
<feature type="domain" description="PAS" evidence="6">
    <location>
        <begin position="138"/>
        <end position="209"/>
    </location>
</feature>
<keyword evidence="3" id="KW-0597">Phosphoprotein</keyword>
<dbReference type="InterPro" id="IPR001610">
    <property type="entry name" value="PAC"/>
</dbReference>
<accession>A0A1Q5PEH7</accession>
<evidence type="ECO:0000256" key="4">
    <source>
        <dbReference type="ARBA" id="ARBA00022679"/>
    </source>
</evidence>
<proteinExistence type="predicted"/>
<evidence type="ECO:0000313" key="8">
    <source>
        <dbReference type="EMBL" id="OKL40649.1"/>
    </source>
</evidence>
<protein>
    <recommendedName>
        <fullName evidence="2">histidine kinase</fullName>
        <ecNumber evidence="2">2.7.13.3</ecNumber>
    </recommendedName>
</protein>
<evidence type="ECO:0000259" key="7">
    <source>
        <dbReference type="PROSITE" id="PS50113"/>
    </source>
</evidence>
<dbReference type="FunFam" id="3.30.450.20:FF:000099">
    <property type="entry name" value="Sensory box sensor histidine kinase"/>
    <property type="match status" value="1"/>
</dbReference>
<organism evidence="8 9">
    <name type="scientific">Pontibacter flavimaris</name>
    <dbReference type="NCBI Taxonomy" id="1797110"/>
    <lineage>
        <taxon>Bacteria</taxon>
        <taxon>Pseudomonadati</taxon>
        <taxon>Bacteroidota</taxon>
        <taxon>Cytophagia</taxon>
        <taxon>Cytophagales</taxon>
        <taxon>Hymenobacteraceae</taxon>
        <taxon>Pontibacter</taxon>
    </lineage>
</organism>
<dbReference type="RefSeq" id="WP_073851271.1">
    <property type="nucleotide sequence ID" value="NZ_LVWA01000004.1"/>
</dbReference>
<evidence type="ECO:0000259" key="6">
    <source>
        <dbReference type="PROSITE" id="PS50112"/>
    </source>
</evidence>
<dbReference type="Proteomes" id="UP000186551">
    <property type="component" value="Unassembled WGS sequence"/>
</dbReference>
<comment type="catalytic activity">
    <reaction evidence="1">
        <text>ATP + protein L-histidine = ADP + protein N-phospho-L-histidine.</text>
        <dbReference type="EC" id="2.7.13.3"/>
    </reaction>
</comment>
<dbReference type="InterPro" id="IPR035965">
    <property type="entry name" value="PAS-like_dom_sf"/>
</dbReference>
<dbReference type="PANTHER" id="PTHR43304:SF1">
    <property type="entry name" value="PAC DOMAIN-CONTAINING PROTEIN"/>
    <property type="match status" value="1"/>
</dbReference>
<reference evidence="8 9" key="1">
    <citation type="submission" date="2016-03" db="EMBL/GenBank/DDBJ databases">
        <title>Genome sequence of Pontibacter sp. nov., of the family cytophagaceae, isolated from marine sediment of the Yellow Sea, China.</title>
        <authorList>
            <person name="Zhang G."/>
            <person name="Zhang R."/>
        </authorList>
    </citation>
    <scope>NUCLEOTIDE SEQUENCE [LARGE SCALE GENOMIC DNA]</scope>
    <source>
        <strain evidence="8 9">S10-8</strain>
    </source>
</reference>
<dbReference type="STRING" id="1797110.A3841_12365"/>
<dbReference type="OrthoDB" id="9766459at2"/>
<dbReference type="InterPro" id="IPR013656">
    <property type="entry name" value="PAS_4"/>
</dbReference>
<keyword evidence="9" id="KW-1185">Reference proteome</keyword>
<dbReference type="CDD" id="cd00130">
    <property type="entry name" value="PAS"/>
    <property type="match status" value="2"/>
</dbReference>
<name>A0A1Q5PEH7_9BACT</name>
<dbReference type="EC" id="2.7.13.3" evidence="2"/>
<dbReference type="NCBIfam" id="TIGR00229">
    <property type="entry name" value="sensory_box"/>
    <property type="match status" value="2"/>
</dbReference>
<dbReference type="SMART" id="SM00086">
    <property type="entry name" value="PAC"/>
    <property type="match status" value="1"/>
</dbReference>
<sequence>MDTLDFFSNVPENIIIISPEHRILAVTDTYLKTTGRRREELIGLIFLLEAFPNNDVPYEENPVRISIDNAIHTKEADYLDVIRYDIAKPAEEGGGYSERYWEASHTPVLDEEGSIKYVIQNTHDVTEREMARQAQAMSEEKFRFLTDAVPQLIFMLDGEGKPAYVNKRWVDYTGTSPEDTLHNNGWELAIHPDDLQLVRQRMREAILAGEELQLEYRIRNKYGMYRWFLTKTLPMQDENGNTLLWVGSSSDVQDAKQLVQELLDSNEQMSVLADQVQQAYTKAEVERRTLERLIMKAPVFFSILRGPEHRYELVNEKYRQLMPQKELLGKAVAEVLPEVAEQGFVTILDEVYNSGKEYVAEDLTVSLDRYNTGNLEEMQLTFIFQAIYDEQHQVNGIMICGYDITGIAGK</sequence>
<dbReference type="Gene3D" id="3.30.450.20">
    <property type="entry name" value="PAS domain"/>
    <property type="match status" value="3"/>
</dbReference>
<evidence type="ECO:0000256" key="3">
    <source>
        <dbReference type="ARBA" id="ARBA00022553"/>
    </source>
</evidence>
<feature type="domain" description="PAC" evidence="7">
    <location>
        <begin position="212"/>
        <end position="264"/>
    </location>
</feature>
<evidence type="ECO:0000313" key="9">
    <source>
        <dbReference type="Proteomes" id="UP000186551"/>
    </source>
</evidence>
<dbReference type="GO" id="GO:0004673">
    <property type="term" value="F:protein histidine kinase activity"/>
    <property type="evidence" value="ECO:0007669"/>
    <property type="project" value="UniProtKB-EC"/>
</dbReference>
<dbReference type="InterPro" id="IPR000014">
    <property type="entry name" value="PAS"/>
</dbReference>
<dbReference type="InterPro" id="IPR000700">
    <property type="entry name" value="PAS-assoc_C"/>
</dbReference>
<keyword evidence="5 8" id="KW-0418">Kinase</keyword>
<dbReference type="SUPFAM" id="SSF55785">
    <property type="entry name" value="PYP-like sensor domain (PAS domain)"/>
    <property type="match status" value="2"/>
</dbReference>
<dbReference type="AlphaFoldDB" id="A0A1Q5PEH7"/>